<feature type="transmembrane region" description="Helical" evidence="7">
    <location>
        <begin position="387"/>
        <end position="409"/>
    </location>
</feature>
<feature type="transmembrane region" description="Helical" evidence="7">
    <location>
        <begin position="523"/>
        <end position="545"/>
    </location>
</feature>
<feature type="transmembrane region" description="Helical" evidence="7">
    <location>
        <begin position="344"/>
        <end position="366"/>
    </location>
</feature>
<feature type="transmembrane region" description="Helical" evidence="7">
    <location>
        <begin position="663"/>
        <end position="685"/>
    </location>
</feature>
<dbReference type="InterPro" id="IPR007603">
    <property type="entry name" value="Choline_transptr-like"/>
</dbReference>
<feature type="transmembrane region" description="Helical" evidence="7">
    <location>
        <begin position="585"/>
        <end position="608"/>
    </location>
</feature>
<evidence type="ECO:0000256" key="3">
    <source>
        <dbReference type="ARBA" id="ARBA00022692"/>
    </source>
</evidence>
<dbReference type="Pfam" id="PF04515">
    <property type="entry name" value="Choline_transpo"/>
    <property type="match status" value="1"/>
</dbReference>
<evidence type="ECO:0000256" key="6">
    <source>
        <dbReference type="ARBA" id="ARBA00023180"/>
    </source>
</evidence>
<protein>
    <recommendedName>
        <fullName evidence="7">Choline transporter-like protein</fullName>
    </recommendedName>
</protein>
<keyword evidence="5 7" id="KW-0472">Membrane</keyword>
<evidence type="ECO:0000313" key="9">
    <source>
        <dbReference type="Proteomes" id="UP000694888"/>
    </source>
</evidence>
<evidence type="ECO:0000256" key="8">
    <source>
        <dbReference type="SAM" id="MobiDB-lite"/>
    </source>
</evidence>
<keyword evidence="3 7" id="KW-0812">Transmembrane</keyword>
<keyword evidence="6" id="KW-0325">Glycoprotein</keyword>
<reference evidence="10" key="1">
    <citation type="submission" date="2025-08" db="UniProtKB">
        <authorList>
            <consortium name="RefSeq"/>
        </authorList>
    </citation>
    <scope>IDENTIFICATION</scope>
</reference>
<feature type="transmembrane region" description="Helical" evidence="7">
    <location>
        <begin position="261"/>
        <end position="282"/>
    </location>
</feature>
<keyword evidence="4 7" id="KW-1133">Transmembrane helix</keyword>
<feature type="region of interest" description="Disordered" evidence="8">
    <location>
        <begin position="1"/>
        <end position="27"/>
    </location>
</feature>
<dbReference type="Proteomes" id="UP000694888">
    <property type="component" value="Unplaced"/>
</dbReference>
<comment type="subcellular location">
    <subcellularLocation>
        <location evidence="7">Cell membrane</location>
        <topology evidence="7">Multi-pass membrane protein</topology>
    </subcellularLocation>
    <subcellularLocation>
        <location evidence="1">Membrane</location>
        <topology evidence="1">Multi-pass membrane protein</topology>
    </subcellularLocation>
</comment>
<name>A0ABM1A767_APLCA</name>
<evidence type="ECO:0000313" key="10">
    <source>
        <dbReference type="RefSeq" id="XP_012942174.1"/>
    </source>
</evidence>
<feature type="transmembrane region" description="Helical" evidence="7">
    <location>
        <begin position="620"/>
        <end position="643"/>
    </location>
</feature>
<dbReference type="PANTHER" id="PTHR12385">
    <property type="entry name" value="CHOLINE TRANSPORTER-LIKE (SLC FAMILY 44)"/>
    <property type="match status" value="1"/>
</dbReference>
<evidence type="ECO:0000256" key="5">
    <source>
        <dbReference type="ARBA" id="ARBA00023136"/>
    </source>
</evidence>
<dbReference type="PANTHER" id="PTHR12385:SF14">
    <property type="entry name" value="CHOLINE TRANSPORTER-LIKE 2"/>
    <property type="match status" value="1"/>
</dbReference>
<feature type="transmembrane region" description="Helical" evidence="7">
    <location>
        <begin position="470"/>
        <end position="502"/>
    </location>
</feature>
<evidence type="ECO:0000256" key="7">
    <source>
        <dbReference type="RuleBase" id="RU368066"/>
    </source>
</evidence>
<comment type="function">
    <text evidence="7">Choline transporter.</text>
</comment>
<dbReference type="RefSeq" id="XP_012942174.1">
    <property type="nucleotide sequence ID" value="XM_013086720.2"/>
</dbReference>
<gene>
    <name evidence="10" type="primary">LOC101847987</name>
</gene>
<dbReference type="GeneID" id="101847987"/>
<feature type="compositionally biased region" description="Basic and acidic residues" evidence="8">
    <location>
        <begin position="749"/>
        <end position="764"/>
    </location>
</feature>
<comment type="similarity">
    <text evidence="2 7">Belongs to the CTL (choline transporter-like) family.</text>
</comment>
<evidence type="ECO:0000256" key="1">
    <source>
        <dbReference type="ARBA" id="ARBA00004141"/>
    </source>
</evidence>
<feature type="region of interest" description="Disordered" evidence="8">
    <location>
        <begin position="725"/>
        <end position="770"/>
    </location>
</feature>
<keyword evidence="9" id="KW-1185">Reference proteome</keyword>
<organism evidence="9 10">
    <name type="scientific">Aplysia californica</name>
    <name type="common">California sea hare</name>
    <dbReference type="NCBI Taxonomy" id="6500"/>
    <lineage>
        <taxon>Eukaryota</taxon>
        <taxon>Metazoa</taxon>
        <taxon>Spiralia</taxon>
        <taxon>Lophotrochozoa</taxon>
        <taxon>Mollusca</taxon>
        <taxon>Gastropoda</taxon>
        <taxon>Heterobranchia</taxon>
        <taxon>Euthyneura</taxon>
        <taxon>Tectipleura</taxon>
        <taxon>Aplysiida</taxon>
        <taxon>Aplysioidea</taxon>
        <taxon>Aplysiidae</taxon>
        <taxon>Aplysia</taxon>
    </lineage>
</organism>
<accession>A0ABM1A767</accession>
<feature type="transmembrane region" description="Helical" evidence="7">
    <location>
        <begin position="46"/>
        <end position="68"/>
    </location>
</feature>
<evidence type="ECO:0000256" key="2">
    <source>
        <dbReference type="ARBA" id="ARBA00007168"/>
    </source>
</evidence>
<feature type="transmembrane region" description="Helical" evidence="7">
    <location>
        <begin position="289"/>
        <end position="309"/>
    </location>
</feature>
<sequence length="770" mass="86872">MPCCGGSDENAVSSIEDDSNQKNYGEPKKFDPNFKGPMANRSCTDIICCFIFLVCVTGLVCCSIVGYARGDPIKLVYPTDSFGNICGEGDYEDKKYLLFFDLLKCAAMGAAVVTQGCPTPQICVSSCPTTYWSYVETVAKEVGAGNTILSSERSKMICKYTVDPQSSAKTVQQYIDDEDCAAYYVKTTAVINRCIPSIFLDITNWAADITYQDGATTYTITDADNSPVTGNELSDASYYMALFYEVKEFVELIYKDVLASWWMLFAGFGIAMFVCMVWIVLMRWLAGPMVWITIGLVFALLLFATYYSYDEYYTLKQLNATEEYGLSQAFALNFSYYLSLKKTWLAFGCTLATVTLILLLLFVFLVKRICIAIELIKEASRAIGNMFSTLFWPIIPFFLQIIFFVYWAASAIFVASMGDSEFYSNTTNTTTNNINYYLNRLPCTPDNSTVGSLCDFVKYGGDEYIIPMQLFMLFMMLWVINFIVALGQMTLAGAFGSYYWAWEKPKDVPAFPLAGAVYRSLRFHLGSLAFGAFIIAVVQFIRIMLEYIEYKLKDSENRVAKIILKILKCCFWCLEKFLKFLNKNAYIMIAIRGKNFCFSAKDAFMLIMRNIVRVVVLDKVTDFLIFLSKALVTGIVFVLSFFWFKGSVTYFDEYVSRPELNYYLTPVIILTLATYLLASAFFSVYSMAVDTLFLCFLEDLEMNDGSVQKPYFMSKGLMKVLGKKNDKMVDPKNSEPNGAKGKKASAKVTPDKKGRPLPEPEGKGKKGKWS</sequence>
<proteinExistence type="inferred from homology"/>
<evidence type="ECO:0000256" key="4">
    <source>
        <dbReference type="ARBA" id="ARBA00022989"/>
    </source>
</evidence>